<evidence type="ECO:0000313" key="5">
    <source>
        <dbReference type="EMBL" id="TWT51932.1"/>
    </source>
</evidence>
<dbReference type="PANTHER" id="PTHR42939:SF1">
    <property type="entry name" value="ABC TRANSPORTER ATP-BINDING PROTEIN ALBC-RELATED"/>
    <property type="match status" value="1"/>
</dbReference>
<organism evidence="5 6">
    <name type="scientific">Thalassoglobus neptunius</name>
    <dbReference type="NCBI Taxonomy" id="1938619"/>
    <lineage>
        <taxon>Bacteria</taxon>
        <taxon>Pseudomonadati</taxon>
        <taxon>Planctomycetota</taxon>
        <taxon>Planctomycetia</taxon>
        <taxon>Planctomycetales</taxon>
        <taxon>Planctomycetaceae</taxon>
        <taxon>Thalassoglobus</taxon>
    </lineage>
</organism>
<dbReference type="SMART" id="SM00382">
    <property type="entry name" value="AAA"/>
    <property type="match status" value="1"/>
</dbReference>
<dbReference type="InterPro" id="IPR051782">
    <property type="entry name" value="ABC_Transporter_VariousFunc"/>
</dbReference>
<evidence type="ECO:0000256" key="1">
    <source>
        <dbReference type="ARBA" id="ARBA00022448"/>
    </source>
</evidence>
<dbReference type="InterPro" id="IPR003593">
    <property type="entry name" value="AAA+_ATPase"/>
</dbReference>
<dbReference type="PROSITE" id="PS50893">
    <property type="entry name" value="ABC_TRANSPORTER_2"/>
    <property type="match status" value="1"/>
</dbReference>
<dbReference type="GO" id="GO:0016887">
    <property type="term" value="F:ATP hydrolysis activity"/>
    <property type="evidence" value="ECO:0007669"/>
    <property type="project" value="InterPro"/>
</dbReference>
<keyword evidence="3 5" id="KW-0067">ATP-binding</keyword>
<name>A0A5C5WQ37_9PLAN</name>
<dbReference type="GO" id="GO:0005524">
    <property type="term" value="F:ATP binding"/>
    <property type="evidence" value="ECO:0007669"/>
    <property type="project" value="UniProtKB-KW"/>
</dbReference>
<evidence type="ECO:0000256" key="3">
    <source>
        <dbReference type="ARBA" id="ARBA00022840"/>
    </source>
</evidence>
<dbReference type="InterPro" id="IPR027417">
    <property type="entry name" value="P-loop_NTPase"/>
</dbReference>
<keyword evidence="1" id="KW-0813">Transport</keyword>
<gene>
    <name evidence="5" type="primary">yxlF_3</name>
    <name evidence="5" type="ORF">KOR42_32140</name>
</gene>
<evidence type="ECO:0000313" key="6">
    <source>
        <dbReference type="Proteomes" id="UP000317243"/>
    </source>
</evidence>
<keyword evidence="6" id="KW-1185">Reference proteome</keyword>
<keyword evidence="5" id="KW-0378">Hydrolase</keyword>
<dbReference type="EMBL" id="SIHI01000009">
    <property type="protein sequence ID" value="TWT51932.1"/>
    <property type="molecule type" value="Genomic_DNA"/>
</dbReference>
<sequence>MTNSNDSMICLSNISRRFGSVYAVENVSLDVPRGATLGLLGMNGAGKSTTLRILMGLLKPHAGSVTIDDKDVVADGAELRTRIGYVPERPTAYSWMTVGEVMMFCKRLQPHWHDQTADEMLKSFRLDAGKRISALSKGMATKLHLLLALSHRPTTLILDEPLSGLDPVVRDEFLEGALAATCERDCTVVLSSHQVDDVQRLADRVAIMHEGQMLLDGGTESMLERAARLRLALENNDVVIPSLPGLIRNFREHRSCTLTVKRCTDEILADIRSTAGIISVERIRLSLADLFKDIVLGIEQHQPTTASISGKV</sequence>
<evidence type="ECO:0000256" key="2">
    <source>
        <dbReference type="ARBA" id="ARBA00022741"/>
    </source>
</evidence>
<dbReference type="Pfam" id="PF00005">
    <property type="entry name" value="ABC_tran"/>
    <property type="match status" value="1"/>
</dbReference>
<dbReference type="RefSeq" id="WP_146510694.1">
    <property type="nucleotide sequence ID" value="NZ_SIHI01000009.1"/>
</dbReference>
<dbReference type="AlphaFoldDB" id="A0A5C5WQ37"/>
<dbReference type="EC" id="3.6.3.-" evidence="5"/>
<reference evidence="5 6" key="1">
    <citation type="submission" date="2019-02" db="EMBL/GenBank/DDBJ databases">
        <title>Deep-cultivation of Planctomycetes and their phenomic and genomic characterization uncovers novel biology.</title>
        <authorList>
            <person name="Wiegand S."/>
            <person name="Jogler M."/>
            <person name="Boedeker C."/>
            <person name="Pinto D."/>
            <person name="Vollmers J."/>
            <person name="Rivas-Marin E."/>
            <person name="Kohn T."/>
            <person name="Peeters S.H."/>
            <person name="Heuer A."/>
            <person name="Rast P."/>
            <person name="Oberbeckmann S."/>
            <person name="Bunk B."/>
            <person name="Jeske O."/>
            <person name="Meyerdierks A."/>
            <person name="Storesund J.E."/>
            <person name="Kallscheuer N."/>
            <person name="Luecker S."/>
            <person name="Lage O.M."/>
            <person name="Pohl T."/>
            <person name="Merkel B.J."/>
            <person name="Hornburger P."/>
            <person name="Mueller R.-W."/>
            <person name="Bruemmer F."/>
            <person name="Labrenz M."/>
            <person name="Spormann A.M."/>
            <person name="Op Den Camp H."/>
            <person name="Overmann J."/>
            <person name="Amann R."/>
            <person name="Jetten M.S.M."/>
            <person name="Mascher T."/>
            <person name="Medema M.H."/>
            <person name="Devos D.P."/>
            <person name="Kaster A.-K."/>
            <person name="Ovreas L."/>
            <person name="Rohde M."/>
            <person name="Galperin M.Y."/>
            <person name="Jogler C."/>
        </authorList>
    </citation>
    <scope>NUCLEOTIDE SEQUENCE [LARGE SCALE GENOMIC DNA]</scope>
    <source>
        <strain evidence="5 6">KOR42</strain>
    </source>
</reference>
<feature type="domain" description="ABC transporter" evidence="4">
    <location>
        <begin position="9"/>
        <end position="235"/>
    </location>
</feature>
<accession>A0A5C5WQ37</accession>
<comment type="caution">
    <text evidence="5">The sequence shown here is derived from an EMBL/GenBank/DDBJ whole genome shotgun (WGS) entry which is preliminary data.</text>
</comment>
<dbReference type="InterPro" id="IPR003439">
    <property type="entry name" value="ABC_transporter-like_ATP-bd"/>
</dbReference>
<dbReference type="CDD" id="cd03230">
    <property type="entry name" value="ABC_DR_subfamily_A"/>
    <property type="match status" value="1"/>
</dbReference>
<proteinExistence type="predicted"/>
<dbReference type="Proteomes" id="UP000317243">
    <property type="component" value="Unassembled WGS sequence"/>
</dbReference>
<dbReference type="PANTHER" id="PTHR42939">
    <property type="entry name" value="ABC TRANSPORTER ATP-BINDING PROTEIN ALBC-RELATED"/>
    <property type="match status" value="1"/>
</dbReference>
<keyword evidence="2" id="KW-0547">Nucleotide-binding</keyword>
<dbReference type="Gene3D" id="3.40.50.300">
    <property type="entry name" value="P-loop containing nucleotide triphosphate hydrolases"/>
    <property type="match status" value="1"/>
</dbReference>
<evidence type="ECO:0000259" key="4">
    <source>
        <dbReference type="PROSITE" id="PS50893"/>
    </source>
</evidence>
<protein>
    <submittedName>
        <fullName evidence="5">Putative ABC transporter ATP-binding protein YxlF</fullName>
        <ecNumber evidence="5">3.6.3.-</ecNumber>
    </submittedName>
</protein>
<dbReference type="OrthoDB" id="9795548at2"/>
<dbReference type="SUPFAM" id="SSF52540">
    <property type="entry name" value="P-loop containing nucleoside triphosphate hydrolases"/>
    <property type="match status" value="1"/>
</dbReference>